<gene>
    <name evidence="6" type="ORF">K431DRAFT_284393</name>
</gene>
<dbReference type="PANTHER" id="PTHR31845">
    <property type="entry name" value="FINGER DOMAIN PROTEIN, PUTATIVE-RELATED"/>
    <property type="match status" value="1"/>
</dbReference>
<keyword evidence="3" id="KW-0238">DNA-binding</keyword>
<dbReference type="EMBL" id="MU003786">
    <property type="protein sequence ID" value="KAF2721951.1"/>
    <property type="molecule type" value="Genomic_DNA"/>
</dbReference>
<dbReference type="OrthoDB" id="3365636at2759"/>
<keyword evidence="4" id="KW-0804">Transcription</keyword>
<dbReference type="PANTHER" id="PTHR31845:SF39">
    <property type="entry name" value="TRANSCRIPTION FACTOR PBCR-RELATED"/>
    <property type="match status" value="1"/>
</dbReference>
<dbReference type="Proteomes" id="UP000799441">
    <property type="component" value="Unassembled WGS sequence"/>
</dbReference>
<evidence type="ECO:0000313" key="6">
    <source>
        <dbReference type="EMBL" id="KAF2721951.1"/>
    </source>
</evidence>
<evidence type="ECO:0000256" key="1">
    <source>
        <dbReference type="ARBA" id="ARBA00004123"/>
    </source>
</evidence>
<evidence type="ECO:0000256" key="2">
    <source>
        <dbReference type="ARBA" id="ARBA00023015"/>
    </source>
</evidence>
<reference evidence="6" key="1">
    <citation type="journal article" date="2020" name="Stud. Mycol.">
        <title>101 Dothideomycetes genomes: a test case for predicting lifestyles and emergence of pathogens.</title>
        <authorList>
            <person name="Haridas S."/>
            <person name="Albert R."/>
            <person name="Binder M."/>
            <person name="Bloem J."/>
            <person name="Labutti K."/>
            <person name="Salamov A."/>
            <person name="Andreopoulos B."/>
            <person name="Baker S."/>
            <person name="Barry K."/>
            <person name="Bills G."/>
            <person name="Bluhm B."/>
            <person name="Cannon C."/>
            <person name="Castanera R."/>
            <person name="Culley D."/>
            <person name="Daum C."/>
            <person name="Ezra D."/>
            <person name="Gonzalez J."/>
            <person name="Henrissat B."/>
            <person name="Kuo A."/>
            <person name="Liang C."/>
            <person name="Lipzen A."/>
            <person name="Lutzoni F."/>
            <person name="Magnuson J."/>
            <person name="Mondo S."/>
            <person name="Nolan M."/>
            <person name="Ohm R."/>
            <person name="Pangilinan J."/>
            <person name="Park H.-J."/>
            <person name="Ramirez L."/>
            <person name="Alfaro M."/>
            <person name="Sun H."/>
            <person name="Tritt A."/>
            <person name="Yoshinaga Y."/>
            <person name="Zwiers L.-H."/>
            <person name="Turgeon B."/>
            <person name="Goodwin S."/>
            <person name="Spatafora J."/>
            <person name="Crous P."/>
            <person name="Grigoriev I."/>
        </authorList>
    </citation>
    <scope>NUCLEOTIDE SEQUENCE</scope>
    <source>
        <strain evidence="6">CBS 116435</strain>
    </source>
</reference>
<feature type="non-terminal residue" evidence="6">
    <location>
        <position position="1"/>
    </location>
</feature>
<dbReference type="InterPro" id="IPR051089">
    <property type="entry name" value="prtT"/>
</dbReference>
<evidence type="ECO:0000256" key="5">
    <source>
        <dbReference type="ARBA" id="ARBA00023242"/>
    </source>
</evidence>
<keyword evidence="2" id="KW-0805">Transcription regulation</keyword>
<comment type="subcellular location">
    <subcellularLocation>
        <location evidence="1">Nucleus</location>
    </subcellularLocation>
</comment>
<accession>A0A9P4UQW6</accession>
<dbReference type="GO" id="GO:0000976">
    <property type="term" value="F:transcription cis-regulatory region binding"/>
    <property type="evidence" value="ECO:0007669"/>
    <property type="project" value="TreeGrafter"/>
</dbReference>
<evidence type="ECO:0008006" key="8">
    <source>
        <dbReference type="Google" id="ProtNLM"/>
    </source>
</evidence>
<keyword evidence="5" id="KW-0539">Nucleus</keyword>
<organism evidence="6 7">
    <name type="scientific">Polychaeton citri CBS 116435</name>
    <dbReference type="NCBI Taxonomy" id="1314669"/>
    <lineage>
        <taxon>Eukaryota</taxon>
        <taxon>Fungi</taxon>
        <taxon>Dikarya</taxon>
        <taxon>Ascomycota</taxon>
        <taxon>Pezizomycotina</taxon>
        <taxon>Dothideomycetes</taxon>
        <taxon>Dothideomycetidae</taxon>
        <taxon>Capnodiales</taxon>
        <taxon>Capnodiaceae</taxon>
        <taxon>Polychaeton</taxon>
    </lineage>
</organism>
<protein>
    <recommendedName>
        <fullName evidence="8">Transcription factor domain-containing protein</fullName>
    </recommendedName>
</protein>
<proteinExistence type="predicted"/>
<comment type="caution">
    <text evidence="6">The sequence shown here is derived from an EMBL/GenBank/DDBJ whole genome shotgun (WGS) entry which is preliminary data.</text>
</comment>
<name>A0A9P4UQW6_9PEZI</name>
<dbReference type="AlphaFoldDB" id="A0A9P4UQW6"/>
<evidence type="ECO:0000313" key="7">
    <source>
        <dbReference type="Proteomes" id="UP000799441"/>
    </source>
</evidence>
<evidence type="ECO:0000256" key="4">
    <source>
        <dbReference type="ARBA" id="ARBA00023163"/>
    </source>
</evidence>
<dbReference type="GO" id="GO:0005634">
    <property type="term" value="C:nucleus"/>
    <property type="evidence" value="ECO:0007669"/>
    <property type="project" value="UniProtKB-SubCell"/>
</dbReference>
<keyword evidence="7" id="KW-1185">Reference proteome</keyword>
<evidence type="ECO:0000256" key="3">
    <source>
        <dbReference type="ARBA" id="ARBA00023125"/>
    </source>
</evidence>
<sequence>MQLATSTSIDIGIAGPQPTNAAIHTSAAEFDMSSLDSRRTWMACFACSASMTILLRRQAVCNWSAYHEECLHSVYTSPDRLASDAYACQLIRAEEIRHQIAEDLLLCDMTTVKDVSDPITKFKMQSLKQRIDLWAVQASVDIDSSLLVFWQNLMIIHVNEAVLHTPTNKVTFGAPFFPDRLSPHDFAAPVVSADSISSLYALKDACQGLLDASLRFSITQLRAASPLIYGPRILFALYILCKIQIALSAPGSTFCAVMNESELRLEYYFGKMRYIGDVLEKIDASAFQAKLLIAAGFLEEWYVERRKASPTSEAFVGVTAAADELSNQDAGAAAQQGHSMWDDLMLDGGSEDFWFGDLFADPFVENA</sequence>
<dbReference type="GO" id="GO:0000981">
    <property type="term" value="F:DNA-binding transcription factor activity, RNA polymerase II-specific"/>
    <property type="evidence" value="ECO:0007669"/>
    <property type="project" value="TreeGrafter"/>
</dbReference>